<evidence type="ECO:0000313" key="2">
    <source>
        <dbReference type="Proteomes" id="UP000236291"/>
    </source>
</evidence>
<dbReference type="AlphaFoldDB" id="A0A2K3M6J8"/>
<accession>A0A2K3M6J8</accession>
<gene>
    <name evidence="1" type="ORF">L195_g042500</name>
</gene>
<dbReference type="Proteomes" id="UP000236291">
    <property type="component" value="Unassembled WGS sequence"/>
</dbReference>
<reference evidence="1 2" key="2">
    <citation type="journal article" date="2017" name="Front. Plant Sci.">
        <title>Gene Classification and Mining of Molecular Markers Useful in Red Clover (Trifolium pratense) Breeding.</title>
        <authorList>
            <person name="Istvanek J."/>
            <person name="Dluhosova J."/>
            <person name="Dluhos P."/>
            <person name="Patkova L."/>
            <person name="Nedelnik J."/>
            <person name="Repkova J."/>
        </authorList>
    </citation>
    <scope>NUCLEOTIDE SEQUENCE [LARGE SCALE GENOMIC DNA]</scope>
    <source>
        <strain evidence="2">cv. Tatra</strain>
        <tissue evidence="1">Young leaves</tissue>
    </source>
</reference>
<protein>
    <submittedName>
        <fullName evidence="1">Uncharacterized protein</fullName>
    </submittedName>
</protein>
<comment type="caution">
    <text evidence="1">The sequence shown here is derived from an EMBL/GenBank/DDBJ whole genome shotgun (WGS) entry which is preliminary data.</text>
</comment>
<name>A0A2K3M6J8_TRIPR</name>
<evidence type="ECO:0000313" key="1">
    <source>
        <dbReference type="EMBL" id="PNX86422.1"/>
    </source>
</evidence>
<reference evidence="1 2" key="1">
    <citation type="journal article" date="2014" name="Am. J. Bot.">
        <title>Genome assembly and annotation for red clover (Trifolium pratense; Fabaceae).</title>
        <authorList>
            <person name="Istvanek J."/>
            <person name="Jaros M."/>
            <person name="Krenek A."/>
            <person name="Repkova J."/>
        </authorList>
    </citation>
    <scope>NUCLEOTIDE SEQUENCE [LARGE SCALE GENOMIC DNA]</scope>
    <source>
        <strain evidence="2">cv. Tatra</strain>
        <tissue evidence="1">Young leaves</tissue>
    </source>
</reference>
<sequence length="77" mass="8856">METDATVTPPINRDEILEIDEDNRTENNDSATIPLIKREEVEEEIDVGNAANGDQRLGARSRFLLRCGDEFRLRKPW</sequence>
<proteinExistence type="predicted"/>
<organism evidence="1 2">
    <name type="scientific">Trifolium pratense</name>
    <name type="common">Red clover</name>
    <dbReference type="NCBI Taxonomy" id="57577"/>
    <lineage>
        <taxon>Eukaryota</taxon>
        <taxon>Viridiplantae</taxon>
        <taxon>Streptophyta</taxon>
        <taxon>Embryophyta</taxon>
        <taxon>Tracheophyta</taxon>
        <taxon>Spermatophyta</taxon>
        <taxon>Magnoliopsida</taxon>
        <taxon>eudicotyledons</taxon>
        <taxon>Gunneridae</taxon>
        <taxon>Pentapetalae</taxon>
        <taxon>rosids</taxon>
        <taxon>fabids</taxon>
        <taxon>Fabales</taxon>
        <taxon>Fabaceae</taxon>
        <taxon>Papilionoideae</taxon>
        <taxon>50 kb inversion clade</taxon>
        <taxon>NPAAA clade</taxon>
        <taxon>Hologalegina</taxon>
        <taxon>IRL clade</taxon>
        <taxon>Trifolieae</taxon>
        <taxon>Trifolium</taxon>
    </lineage>
</organism>
<dbReference type="EMBL" id="ASHM01051153">
    <property type="protein sequence ID" value="PNX86422.1"/>
    <property type="molecule type" value="Genomic_DNA"/>
</dbReference>